<dbReference type="EMBL" id="JBDLYL010000004">
    <property type="protein sequence ID" value="MEN8639026.1"/>
    <property type="molecule type" value="Genomic_DNA"/>
</dbReference>
<name>A0ABV0DC42_9PSED</name>
<organism evidence="1 2">
    <name type="scientific">Pseudomonas sichuanensis</name>
    <dbReference type="NCBI Taxonomy" id="2213015"/>
    <lineage>
        <taxon>Bacteria</taxon>
        <taxon>Pseudomonadati</taxon>
        <taxon>Pseudomonadota</taxon>
        <taxon>Gammaproteobacteria</taxon>
        <taxon>Pseudomonadales</taxon>
        <taxon>Pseudomonadaceae</taxon>
        <taxon>Pseudomonas</taxon>
    </lineage>
</organism>
<sequence>MRLYVAKNATPTELSQYYAYYSRNAENQLNVKSAMGEDAGFYFRLIDVPAGFNFELASKSNSYHFSTFLYLTSTNWISFSDALTVTPGKVVAPGILKVSHDNPPNSDKTITFVVLPWSDRYDLITPPYEDSRGTKP</sequence>
<evidence type="ECO:0000313" key="1">
    <source>
        <dbReference type="EMBL" id="MEN8639026.1"/>
    </source>
</evidence>
<reference evidence="1 2" key="1">
    <citation type="submission" date="2024-05" db="EMBL/GenBank/DDBJ databases">
        <title>Sequence of Lycoming College course isolates.</title>
        <authorList>
            <person name="Reigle C.A."/>
            <person name="Newman J.D."/>
        </authorList>
    </citation>
    <scope>NUCLEOTIDE SEQUENCE [LARGE SCALE GENOMIC DNA]</scope>
    <source>
        <strain evidence="1 2">CAR-09</strain>
    </source>
</reference>
<accession>A0ABV0DC42</accession>
<dbReference type="RefSeq" id="WP_347149167.1">
    <property type="nucleotide sequence ID" value="NZ_JBDLYL010000004.1"/>
</dbReference>
<comment type="caution">
    <text evidence="1">The sequence shown here is derived from an EMBL/GenBank/DDBJ whole genome shotgun (WGS) entry which is preliminary data.</text>
</comment>
<gene>
    <name evidence="1" type="ORF">ABFE88_05085</name>
</gene>
<evidence type="ECO:0000313" key="2">
    <source>
        <dbReference type="Proteomes" id="UP001424532"/>
    </source>
</evidence>
<dbReference type="Proteomes" id="UP001424532">
    <property type="component" value="Unassembled WGS sequence"/>
</dbReference>
<protein>
    <submittedName>
        <fullName evidence="1">Uncharacterized protein</fullName>
    </submittedName>
</protein>
<proteinExistence type="predicted"/>
<keyword evidence="2" id="KW-1185">Reference proteome</keyword>